<dbReference type="Proteomes" id="UP001500067">
    <property type="component" value="Unassembled WGS sequence"/>
</dbReference>
<evidence type="ECO:0000256" key="2">
    <source>
        <dbReference type="ARBA" id="ARBA00009773"/>
    </source>
</evidence>
<feature type="transmembrane region" description="Helical" evidence="8">
    <location>
        <begin position="264"/>
        <end position="285"/>
    </location>
</feature>
<keyword evidence="6 8" id="KW-1133">Transmembrane helix</keyword>
<dbReference type="EMBL" id="BAABFA010000008">
    <property type="protein sequence ID" value="GAA4463385.1"/>
    <property type="molecule type" value="Genomic_DNA"/>
</dbReference>
<feature type="transmembrane region" description="Helical" evidence="8">
    <location>
        <begin position="34"/>
        <end position="52"/>
    </location>
</feature>
<proteinExistence type="inferred from homology"/>
<comment type="subcellular location">
    <subcellularLocation>
        <location evidence="1">Cell membrane</location>
        <topology evidence="1">Multi-pass membrane protein</topology>
    </subcellularLocation>
</comment>
<dbReference type="PANTHER" id="PTHR21716:SF53">
    <property type="entry name" value="PERMEASE PERM-RELATED"/>
    <property type="match status" value="1"/>
</dbReference>
<feature type="transmembrane region" description="Helical" evidence="8">
    <location>
        <begin position="149"/>
        <end position="178"/>
    </location>
</feature>
<evidence type="ECO:0000256" key="6">
    <source>
        <dbReference type="ARBA" id="ARBA00022989"/>
    </source>
</evidence>
<evidence type="ECO:0000313" key="9">
    <source>
        <dbReference type="EMBL" id="GAA4463385.1"/>
    </source>
</evidence>
<keyword evidence="5 8" id="KW-0812">Transmembrane</keyword>
<protein>
    <submittedName>
        <fullName evidence="9">AI-2E family transporter</fullName>
    </submittedName>
</protein>
<keyword evidence="3" id="KW-0813">Transport</keyword>
<sequence length="383" mass="42591">MKEMPLTVRRSIEALGICAAGAIVVLGQSVIMPLLMAFFISLLLLPVLRWFTARKVPEIIAICLCILLFVVVIAGIATLLSIQIAGFLSDLDTIRKNLTLHWNKLSTWISTHAHVSVTQQMAMIKKQGAGLGNNVSGYFSTAFASLSNIFVFLGLIPIYVFLILFYRNLLVRFVYLWFEEPQHPRVEEAARETEVIVKYYLIGLLIQIAYLIVLLGGILLLFGIKHAILIGITFAILNLIPYLGALIGNLIGVLLTLTTSQEMWQIWAVLGTIAFVQFLDNNILMPRIVGSKVKVNALVSIIGIVIGGTMAGISGMFLSIPVMAVLKIVFDRSSNLKQWGYLLGDTRPALSPISNRMYRIKRDLEQKRDESVEDKKDEATDEK</sequence>
<evidence type="ECO:0000256" key="4">
    <source>
        <dbReference type="ARBA" id="ARBA00022475"/>
    </source>
</evidence>
<evidence type="ECO:0000256" key="3">
    <source>
        <dbReference type="ARBA" id="ARBA00022448"/>
    </source>
</evidence>
<keyword evidence="4" id="KW-1003">Cell membrane</keyword>
<evidence type="ECO:0000256" key="5">
    <source>
        <dbReference type="ARBA" id="ARBA00022692"/>
    </source>
</evidence>
<feature type="transmembrane region" description="Helical" evidence="8">
    <location>
        <begin position="59"/>
        <end position="88"/>
    </location>
</feature>
<feature type="transmembrane region" description="Helical" evidence="8">
    <location>
        <begin position="12"/>
        <end position="28"/>
    </location>
</feature>
<evidence type="ECO:0000256" key="1">
    <source>
        <dbReference type="ARBA" id="ARBA00004651"/>
    </source>
</evidence>
<accession>A0ABP8N938</accession>
<keyword evidence="10" id="KW-1185">Reference proteome</keyword>
<feature type="transmembrane region" description="Helical" evidence="8">
    <location>
        <begin position="297"/>
        <end position="330"/>
    </location>
</feature>
<comment type="caution">
    <text evidence="9">The sequence shown here is derived from an EMBL/GenBank/DDBJ whole genome shotgun (WGS) entry which is preliminary data.</text>
</comment>
<evidence type="ECO:0000313" key="10">
    <source>
        <dbReference type="Proteomes" id="UP001500067"/>
    </source>
</evidence>
<dbReference type="RefSeq" id="WP_345079975.1">
    <property type="nucleotide sequence ID" value="NZ_BAABFA010000008.1"/>
</dbReference>
<gene>
    <name evidence="9" type="ORF">GCM10023093_11720</name>
</gene>
<feature type="transmembrane region" description="Helical" evidence="8">
    <location>
        <begin position="228"/>
        <end position="257"/>
    </location>
</feature>
<keyword evidence="7 8" id="KW-0472">Membrane</keyword>
<dbReference type="Pfam" id="PF01594">
    <property type="entry name" value="AI-2E_transport"/>
    <property type="match status" value="1"/>
</dbReference>
<reference evidence="10" key="1">
    <citation type="journal article" date="2019" name="Int. J. Syst. Evol. Microbiol.">
        <title>The Global Catalogue of Microorganisms (GCM) 10K type strain sequencing project: providing services to taxonomists for standard genome sequencing and annotation.</title>
        <authorList>
            <consortium name="The Broad Institute Genomics Platform"/>
            <consortium name="The Broad Institute Genome Sequencing Center for Infectious Disease"/>
            <person name="Wu L."/>
            <person name="Ma J."/>
        </authorList>
    </citation>
    <scope>NUCLEOTIDE SEQUENCE [LARGE SCALE GENOMIC DNA]</scope>
    <source>
        <strain evidence="10">JCM 32105</strain>
    </source>
</reference>
<dbReference type="PANTHER" id="PTHR21716">
    <property type="entry name" value="TRANSMEMBRANE PROTEIN"/>
    <property type="match status" value="1"/>
</dbReference>
<feature type="transmembrane region" description="Helical" evidence="8">
    <location>
        <begin position="199"/>
        <end position="222"/>
    </location>
</feature>
<name>A0ABP8N938_9BACT</name>
<comment type="similarity">
    <text evidence="2">Belongs to the autoinducer-2 exporter (AI-2E) (TC 2.A.86) family.</text>
</comment>
<dbReference type="InterPro" id="IPR002549">
    <property type="entry name" value="AI-2E-like"/>
</dbReference>
<evidence type="ECO:0000256" key="8">
    <source>
        <dbReference type="SAM" id="Phobius"/>
    </source>
</evidence>
<evidence type="ECO:0000256" key="7">
    <source>
        <dbReference type="ARBA" id="ARBA00023136"/>
    </source>
</evidence>
<organism evidence="9 10">
    <name type="scientific">Nemorincola caseinilytica</name>
    <dbReference type="NCBI Taxonomy" id="2054315"/>
    <lineage>
        <taxon>Bacteria</taxon>
        <taxon>Pseudomonadati</taxon>
        <taxon>Bacteroidota</taxon>
        <taxon>Chitinophagia</taxon>
        <taxon>Chitinophagales</taxon>
        <taxon>Chitinophagaceae</taxon>
        <taxon>Nemorincola</taxon>
    </lineage>
</organism>